<accession>A0A0N4ZQ95</accession>
<keyword evidence="1" id="KW-0732">Signal</keyword>
<evidence type="ECO:0000313" key="3">
    <source>
        <dbReference type="WBParaSite" id="PTRK_0001069600.1"/>
    </source>
</evidence>
<organism evidence="2 3">
    <name type="scientific">Parastrongyloides trichosuri</name>
    <name type="common">Possum-specific nematode worm</name>
    <dbReference type="NCBI Taxonomy" id="131310"/>
    <lineage>
        <taxon>Eukaryota</taxon>
        <taxon>Metazoa</taxon>
        <taxon>Ecdysozoa</taxon>
        <taxon>Nematoda</taxon>
        <taxon>Chromadorea</taxon>
        <taxon>Rhabditida</taxon>
        <taxon>Tylenchina</taxon>
        <taxon>Panagrolaimomorpha</taxon>
        <taxon>Strongyloidoidea</taxon>
        <taxon>Strongyloididae</taxon>
        <taxon>Parastrongyloides</taxon>
    </lineage>
</organism>
<evidence type="ECO:0000256" key="1">
    <source>
        <dbReference type="SAM" id="SignalP"/>
    </source>
</evidence>
<feature type="signal peptide" evidence="1">
    <location>
        <begin position="1"/>
        <end position="19"/>
    </location>
</feature>
<feature type="chain" id="PRO_5005892110" evidence="1">
    <location>
        <begin position="20"/>
        <end position="196"/>
    </location>
</feature>
<dbReference type="AlphaFoldDB" id="A0A0N4ZQ95"/>
<dbReference type="Gene3D" id="2.10.60.10">
    <property type="entry name" value="CD59"/>
    <property type="match status" value="1"/>
</dbReference>
<dbReference type="WBParaSite" id="PTRK_0001069600.1">
    <property type="protein sequence ID" value="PTRK_0001069600.1"/>
    <property type="gene ID" value="PTRK_0001069600"/>
</dbReference>
<name>A0A0N4ZQ95_PARTI</name>
<keyword evidence="2" id="KW-1185">Reference proteome</keyword>
<reference evidence="3" key="1">
    <citation type="submission" date="2017-02" db="UniProtKB">
        <authorList>
            <consortium name="WormBaseParasite"/>
        </authorList>
    </citation>
    <scope>IDENTIFICATION</scope>
</reference>
<dbReference type="Proteomes" id="UP000038045">
    <property type="component" value="Unplaced"/>
</dbReference>
<dbReference type="SUPFAM" id="SSF57302">
    <property type="entry name" value="Snake toxin-like"/>
    <property type="match status" value="1"/>
</dbReference>
<protein>
    <submittedName>
        <fullName evidence="3">UPAR/Ly6 domain-containing protein</fullName>
    </submittedName>
</protein>
<sequence>MNSELLILLLLGFSPLLFAGSKIDIPLQCHDTFLKENLDPNNINKVEKHSFVQCPSDHKYCYYKDDVPLESESTTIKYINVAGCAKAEDCNKLPVQDRSVIDKHIQREIKVICCQEHYCNQNKGLSDDVKEKRKELLLTFEKIKNNDIEEYNIDEKFDIVSGYTKLRLNGNGVGSHNIASCVTYLIQFFIAKIIYR</sequence>
<proteinExistence type="predicted"/>
<evidence type="ECO:0000313" key="2">
    <source>
        <dbReference type="Proteomes" id="UP000038045"/>
    </source>
</evidence>
<dbReference type="InterPro" id="IPR045860">
    <property type="entry name" value="Snake_toxin-like_sf"/>
</dbReference>